<keyword evidence="5" id="KW-1185">Reference proteome</keyword>
<dbReference type="PANTHER" id="PTHR11365">
    <property type="entry name" value="5-OXOPROLINASE RELATED"/>
    <property type="match status" value="1"/>
</dbReference>
<dbReference type="EMBL" id="JBHRRZ010000013">
    <property type="protein sequence ID" value="MFC2948098.1"/>
    <property type="molecule type" value="Genomic_DNA"/>
</dbReference>
<feature type="domain" description="Hydantoinase/oxoprolinase N-terminal" evidence="2">
    <location>
        <begin position="3"/>
        <end position="180"/>
    </location>
</feature>
<dbReference type="Proteomes" id="UP001595387">
    <property type="component" value="Unassembled WGS sequence"/>
</dbReference>
<dbReference type="InterPro" id="IPR008040">
    <property type="entry name" value="Hydant_A_N"/>
</dbReference>
<evidence type="ECO:0000313" key="5">
    <source>
        <dbReference type="Proteomes" id="UP001595387"/>
    </source>
</evidence>
<evidence type="ECO:0000259" key="2">
    <source>
        <dbReference type="Pfam" id="PF05378"/>
    </source>
</evidence>
<dbReference type="Pfam" id="PF19278">
    <property type="entry name" value="Hydant_A_C"/>
    <property type="match status" value="1"/>
</dbReference>
<dbReference type="PANTHER" id="PTHR11365:SF23">
    <property type="entry name" value="HYPOTHETICAL 5-OXOPROLINASE (EUROFUNG)-RELATED"/>
    <property type="match status" value="1"/>
</dbReference>
<accession>A0ABV7A5H4</accession>
<reference evidence="5" key="1">
    <citation type="journal article" date="2019" name="Int. J. Syst. Evol. Microbiol.">
        <title>The Global Catalogue of Microorganisms (GCM) 10K type strain sequencing project: providing services to taxonomists for standard genome sequencing and annotation.</title>
        <authorList>
            <consortium name="The Broad Institute Genomics Platform"/>
            <consortium name="The Broad Institute Genome Sequencing Center for Infectious Disease"/>
            <person name="Wu L."/>
            <person name="Ma J."/>
        </authorList>
    </citation>
    <scope>NUCLEOTIDE SEQUENCE [LARGE SCALE GENOMIC DNA]</scope>
    <source>
        <strain evidence="5">KCTC 13193</strain>
    </source>
</reference>
<feature type="domain" description="Hydantoinase A/oxoprolinase" evidence="1">
    <location>
        <begin position="201"/>
        <end position="486"/>
    </location>
</feature>
<proteinExistence type="predicted"/>
<dbReference type="Pfam" id="PF01968">
    <property type="entry name" value="Hydantoinase_A"/>
    <property type="match status" value="1"/>
</dbReference>
<feature type="domain" description="Acetophenone carboxylase-like C-terminal" evidence="3">
    <location>
        <begin position="501"/>
        <end position="679"/>
    </location>
</feature>
<dbReference type="RefSeq" id="WP_390304688.1">
    <property type="nucleotide sequence ID" value="NZ_JBHRRZ010000013.1"/>
</dbReference>
<protein>
    <submittedName>
        <fullName evidence="4">Hydantoinase/oxoprolinase family protein</fullName>
    </submittedName>
</protein>
<sequence>MLRVGIDVGGTFTDLYAWDEEATASHKVRMAKVLSTPNDPVIGVMNALAEAGIHPSEIGTIIHGTTIGTNALLERKYPEPALIATAGFRDTIEIGRQKRSHLYDPYATKPSPLISRNRRFTVSEKMGSDGKTVKPVKREDAKQVAEQIAQLGIKNVAITFINSYVDGRHEKEMRDIILEVIPDAKIALSSETSPKMGELGRFVTTAIRASLFPIVENYISRLEKTLEDAGCTAPLFIVKSNGGMMRSAATKEHPEELIESGPAGGVAAGGLIHHLLDQKNLIITDVGGTSFEASLVEEGQGLVTDEYELEWEMPVITPMLDIRSIGAGGGSIAWIDDGGSLRVGPKSAGAAPGPACYGKGGTQPTVTDANLVLGRLNPTLSGKFQLDYEAAVNAISTVAEPLGLSVIECAEGIIDIVCENMADAIRMVSTDRGRDPRDQTYVSFGGAGGLHAYRVAQSAGINRILVPSFVGVDCATGASTMDVRHDVEETFYAPIEGLNPKDLTNAFDKLEEKCRHLLKSDGITSQKMSFERIALMRYVGQSYQVATPVPNGSINQNTLLEIASTFNKEHKREYGVANENFPVAFVTLRMTGYGKTEKPKASDLKIASGSGIQKGTSSIKEQRETYFNGEKHIVDVHDVSLLSNEQEIDGPAIIEHSNSEIVIPPNALAVFDQYGFTHITVDKTINQSNKEVMQ</sequence>
<dbReference type="InterPro" id="IPR049517">
    <property type="entry name" value="ACX-like_C"/>
</dbReference>
<comment type="caution">
    <text evidence="4">The sequence shown here is derived from an EMBL/GenBank/DDBJ whole genome shotgun (WGS) entry which is preliminary data.</text>
</comment>
<name>A0ABV7A5H4_9BACI</name>
<evidence type="ECO:0000259" key="1">
    <source>
        <dbReference type="Pfam" id="PF01968"/>
    </source>
</evidence>
<organism evidence="4 5">
    <name type="scientific">Virgibacillus sediminis</name>
    <dbReference type="NCBI Taxonomy" id="202260"/>
    <lineage>
        <taxon>Bacteria</taxon>
        <taxon>Bacillati</taxon>
        <taxon>Bacillota</taxon>
        <taxon>Bacilli</taxon>
        <taxon>Bacillales</taxon>
        <taxon>Bacillaceae</taxon>
        <taxon>Virgibacillus</taxon>
    </lineage>
</organism>
<dbReference type="InterPro" id="IPR002821">
    <property type="entry name" value="Hydantoinase_A"/>
</dbReference>
<evidence type="ECO:0000313" key="4">
    <source>
        <dbReference type="EMBL" id="MFC2948098.1"/>
    </source>
</evidence>
<dbReference type="Pfam" id="PF05378">
    <property type="entry name" value="Hydant_A_N"/>
    <property type="match status" value="1"/>
</dbReference>
<gene>
    <name evidence="4" type="ORF">ACFODW_07055</name>
</gene>
<evidence type="ECO:0000259" key="3">
    <source>
        <dbReference type="Pfam" id="PF19278"/>
    </source>
</evidence>
<dbReference type="InterPro" id="IPR045079">
    <property type="entry name" value="Oxoprolinase-like"/>
</dbReference>